<evidence type="ECO:0000313" key="1">
    <source>
        <dbReference type="EMBL" id="MBB6512537.1"/>
    </source>
</evidence>
<reference evidence="1 2" key="1">
    <citation type="submission" date="2020-08" db="EMBL/GenBank/DDBJ databases">
        <title>Genomic Encyclopedia of Type Strains, Phase IV (KMG-IV): sequencing the most valuable type-strain genomes for metagenomic binning, comparative biology and taxonomic classification.</title>
        <authorList>
            <person name="Goeker M."/>
        </authorList>
    </citation>
    <scope>NUCLEOTIDE SEQUENCE [LARGE SCALE GENOMIC DNA]</scope>
    <source>
        <strain evidence="1 2">DSM 11805</strain>
    </source>
</reference>
<proteinExistence type="predicted"/>
<comment type="caution">
    <text evidence="1">The sequence shown here is derived from an EMBL/GenBank/DDBJ whole genome shotgun (WGS) entry which is preliminary data.</text>
</comment>
<dbReference type="RefSeq" id="WP_184245910.1">
    <property type="nucleotide sequence ID" value="NZ_BAAACU010000058.1"/>
</dbReference>
<dbReference type="EMBL" id="JACHON010000003">
    <property type="protein sequence ID" value="MBB6512537.1"/>
    <property type="molecule type" value="Genomic_DNA"/>
</dbReference>
<evidence type="ECO:0000313" key="2">
    <source>
        <dbReference type="Proteomes" id="UP000572212"/>
    </source>
</evidence>
<sequence>MKIVKKRLWLIVLVSLLIVGVAIGLAGNKNEFGDIPQTEQAKSLIKTESAYEDLDELVRDAVIIVSGTIKDSSALDSTTIEYVLDVEQQFKGERTDESIHIYESYSDARYTIGKEYVFFLDRWEGGLYPAAVHTPIDEEHSLRIEQDMILHSYTFLEEDLQKRDFFEAIENSPSIHEPSPFEDSNNSSHMFLNNSISTLDELVEASDWIGRVIPTNIHIENKYFKNIGIKELESFKGTDSQNLEEVTTIYVPKTVELDKEYILFLTNHSGTYQVTTRDNSVVSKEESEEWQEILLMFQK</sequence>
<organism evidence="1 2">
    <name type="scientific">Gracilibacillus halotolerans</name>
    <dbReference type="NCBI Taxonomy" id="74386"/>
    <lineage>
        <taxon>Bacteria</taxon>
        <taxon>Bacillati</taxon>
        <taxon>Bacillota</taxon>
        <taxon>Bacilli</taxon>
        <taxon>Bacillales</taxon>
        <taxon>Bacillaceae</taxon>
        <taxon>Gracilibacillus</taxon>
    </lineage>
</organism>
<accession>A0A841RKY8</accession>
<dbReference type="AlphaFoldDB" id="A0A841RKY8"/>
<name>A0A841RKY8_9BACI</name>
<keyword evidence="2" id="KW-1185">Reference proteome</keyword>
<protein>
    <submittedName>
        <fullName evidence="1">Uncharacterized protein</fullName>
    </submittedName>
</protein>
<dbReference type="Proteomes" id="UP000572212">
    <property type="component" value="Unassembled WGS sequence"/>
</dbReference>
<gene>
    <name evidence="1" type="ORF">GGQ92_001320</name>
</gene>